<dbReference type="PANTHER" id="PTHR30388">
    <property type="entry name" value="ALDEHYDE OXIDOREDUCTASE MOLYBDENUM COFACTOR ASSEMBLY PROTEIN"/>
    <property type="match status" value="1"/>
</dbReference>
<dbReference type="Pfam" id="PF13478">
    <property type="entry name" value="XdhC_C"/>
    <property type="match status" value="1"/>
</dbReference>
<dbReference type="OrthoDB" id="9815497at2"/>
<dbReference type="AlphaFoldDB" id="A0A0D8HL19"/>
<feature type="domain" description="XdhC Rossmann" evidence="1">
    <location>
        <begin position="196"/>
        <end position="316"/>
    </location>
</feature>
<proteinExistence type="predicted"/>
<dbReference type="EMBL" id="JXYS01000018">
    <property type="protein sequence ID" value="KJF18412.1"/>
    <property type="molecule type" value="Genomic_DNA"/>
</dbReference>
<dbReference type="Gene3D" id="3.40.50.720">
    <property type="entry name" value="NAD(P)-binding Rossmann-like Domain"/>
    <property type="match status" value="1"/>
</dbReference>
<name>A0A0D8HL19_9ACTN</name>
<gene>
    <name evidence="2" type="ORF">AXFE_08020</name>
</gene>
<organism evidence="2 3">
    <name type="scientific">Acidithrix ferrooxidans</name>
    <dbReference type="NCBI Taxonomy" id="1280514"/>
    <lineage>
        <taxon>Bacteria</taxon>
        <taxon>Bacillati</taxon>
        <taxon>Actinomycetota</taxon>
        <taxon>Acidimicrobiia</taxon>
        <taxon>Acidimicrobiales</taxon>
        <taxon>Acidimicrobiaceae</taxon>
        <taxon>Acidithrix</taxon>
    </lineage>
</organism>
<dbReference type="Proteomes" id="UP000032360">
    <property type="component" value="Unassembled WGS sequence"/>
</dbReference>
<dbReference type="PANTHER" id="PTHR30388:SF6">
    <property type="entry name" value="XANTHINE DEHYDROGENASE SUBUNIT A-RELATED"/>
    <property type="match status" value="1"/>
</dbReference>
<dbReference type="InterPro" id="IPR052698">
    <property type="entry name" value="MoCofactor_Util/Proc"/>
</dbReference>
<evidence type="ECO:0000313" key="3">
    <source>
        <dbReference type="Proteomes" id="UP000032360"/>
    </source>
</evidence>
<evidence type="ECO:0000259" key="1">
    <source>
        <dbReference type="Pfam" id="PF13478"/>
    </source>
</evidence>
<evidence type="ECO:0000313" key="2">
    <source>
        <dbReference type="EMBL" id="KJF18412.1"/>
    </source>
</evidence>
<keyword evidence="3" id="KW-1185">Reference proteome</keyword>
<sequence length="338" mass="35402">MEQHLIARSIIDENAKSPVALARIISMSGFGGRTSGEFLALGSRLKLGSLMFGSMDREIEEAARHLVATSSKGILKNIDLGDRDAVAAGLACGGSARVALQPINGILLESILAISKRDVVGVVSQIADDSVVTLGMAQLNEKARFDDDFQKTPAHAKTSERLVELVTHRRSVSTTETIEGLELHFEVFSPPSTAAIIGDSELARAIAAQLSLLNITSRITDTVETAMDIISGFGANDALIVLSHDHAIGVPLCAKLLEINGAYVGALGSRHTQSIRNEALIQLGVAPSKVSMIYGPIGLDIGAKTPAETAVAIASEFLAHRSGRAPSSLVNGDGPING</sequence>
<dbReference type="RefSeq" id="WP_052604557.1">
    <property type="nucleotide sequence ID" value="NZ_JXYS01000018.1"/>
</dbReference>
<reference evidence="2 3" key="1">
    <citation type="submission" date="2015-01" db="EMBL/GenBank/DDBJ databases">
        <title>Draft genome of the acidophilic iron oxidizer Acidithrix ferrooxidans strain Py-F3.</title>
        <authorList>
            <person name="Poehlein A."/>
            <person name="Eisen S."/>
            <person name="Schloemann M."/>
            <person name="Johnson B.D."/>
            <person name="Daniel R."/>
            <person name="Muehling M."/>
        </authorList>
    </citation>
    <scope>NUCLEOTIDE SEQUENCE [LARGE SCALE GENOMIC DNA]</scope>
    <source>
        <strain evidence="2 3">Py-F3</strain>
    </source>
</reference>
<accession>A0A0D8HL19</accession>
<comment type="caution">
    <text evidence="2">The sequence shown here is derived from an EMBL/GenBank/DDBJ whole genome shotgun (WGS) entry which is preliminary data.</text>
</comment>
<dbReference type="STRING" id="1280514.AXFE_08020"/>
<protein>
    <recommendedName>
        <fullName evidence="1">XdhC Rossmann domain-containing protein</fullName>
    </recommendedName>
</protein>
<dbReference type="InterPro" id="IPR027051">
    <property type="entry name" value="XdhC_Rossmann_dom"/>
</dbReference>